<dbReference type="GO" id="GO:0008277">
    <property type="term" value="P:regulation of G protein-coupled receptor signaling pathway"/>
    <property type="evidence" value="ECO:0007669"/>
    <property type="project" value="InterPro"/>
</dbReference>
<dbReference type="OMA" id="GIIEMMP"/>
<comment type="similarity">
    <text evidence="1">Belongs to the phosducin family.</text>
</comment>
<dbReference type="PANTHER" id="PTHR46052:SF1">
    <property type="entry name" value="PHOSDUCIN-LIKE PROTEIN"/>
    <property type="match status" value="1"/>
</dbReference>
<evidence type="ECO:0000256" key="2">
    <source>
        <dbReference type="SAM" id="MobiDB-lite"/>
    </source>
</evidence>
<evidence type="ECO:0000313" key="6">
    <source>
        <dbReference type="Proteomes" id="UP000184304"/>
    </source>
</evidence>
<keyword evidence="3" id="KW-0472">Membrane</keyword>
<dbReference type="CDD" id="cd02987">
    <property type="entry name" value="Phd_like_Phd"/>
    <property type="match status" value="1"/>
</dbReference>
<dbReference type="SUPFAM" id="SSF52833">
    <property type="entry name" value="Thioredoxin-like"/>
    <property type="match status" value="1"/>
</dbReference>
<dbReference type="OrthoDB" id="70588at2759"/>
<feature type="compositionally biased region" description="Polar residues" evidence="2">
    <location>
        <begin position="54"/>
        <end position="65"/>
    </location>
</feature>
<keyword evidence="3" id="KW-1133">Transmembrane helix</keyword>
<feature type="region of interest" description="Disordered" evidence="2">
    <location>
        <begin position="115"/>
        <end position="135"/>
    </location>
</feature>
<dbReference type="InterPro" id="IPR001200">
    <property type="entry name" value="Phosducin"/>
</dbReference>
<dbReference type="VEuPathDB" id="FungiDB:ASPTUDRAFT_113327"/>
<sequence length="393" mass="43782">MSSAQDEFNQLINNNREKFSSHPEDRDNDSVHSSDASSDHDEPQFSDAEDTPSAMHSRNPSSYRVPNTVFDANTGPKGVIADAQAFERARKSSFRRTLLGVAGLDRSHYNKSVNDDATLLQNSSPPDGSSASDDEERFLHQWRAARMQEMQARSLRKPSPRRKLYGSVDIVDAVGYLDAIEKVTSGTVVVVCVYDPESTTSSIVEDSLNTIARRQPTVHFVKLHHEIAEMDHIEAPALLAYKDGDVFATIVEILRQIPKGRSCSADSLEDLLRSYVSSPYPLPMTKPLTNQTDTVSCKRTSTLETLNIPLSRSYDSDNVLCTNTSKCSKAGVQVISILFSFSCILDWPAVCLGCLLFPLVSLFHLFGYMHAYRRIYSTYVTVLLVFRQARLGL</sequence>
<feature type="compositionally biased region" description="Basic and acidic residues" evidence="2">
    <location>
        <begin position="15"/>
        <end position="43"/>
    </location>
</feature>
<dbReference type="Proteomes" id="UP000184304">
    <property type="component" value="Unassembled WGS sequence"/>
</dbReference>
<accession>A0A1L9NLL3</accession>
<feature type="domain" description="Phosducin" evidence="4">
    <location>
        <begin position="133"/>
        <end position="275"/>
    </location>
</feature>
<feature type="compositionally biased region" description="Polar residues" evidence="2">
    <location>
        <begin position="1"/>
        <end position="14"/>
    </location>
</feature>
<evidence type="ECO:0000256" key="3">
    <source>
        <dbReference type="SAM" id="Phobius"/>
    </source>
</evidence>
<feature type="transmembrane region" description="Helical" evidence="3">
    <location>
        <begin position="347"/>
        <end position="366"/>
    </location>
</feature>
<dbReference type="InterPro" id="IPR024253">
    <property type="entry name" value="Phosducin_thioredoxin-like_dom"/>
</dbReference>
<feature type="region of interest" description="Disordered" evidence="2">
    <location>
        <begin position="1"/>
        <end position="76"/>
    </location>
</feature>
<gene>
    <name evidence="5" type="ORF">ASPTUDRAFT_113327</name>
</gene>
<proteinExistence type="inferred from homology"/>
<dbReference type="InterPro" id="IPR051499">
    <property type="entry name" value="Phosducin-like_reg"/>
</dbReference>
<dbReference type="STRING" id="767770.A0A1L9NLL3"/>
<name>A0A1L9NLL3_ASPTC</name>
<organism evidence="5 6">
    <name type="scientific">Aspergillus tubingensis (strain CBS 134.48)</name>
    <dbReference type="NCBI Taxonomy" id="767770"/>
    <lineage>
        <taxon>Eukaryota</taxon>
        <taxon>Fungi</taxon>
        <taxon>Dikarya</taxon>
        <taxon>Ascomycota</taxon>
        <taxon>Pezizomycotina</taxon>
        <taxon>Eurotiomycetes</taxon>
        <taxon>Eurotiomycetidae</taxon>
        <taxon>Eurotiales</taxon>
        <taxon>Aspergillaceae</taxon>
        <taxon>Aspergillus</taxon>
        <taxon>Aspergillus subgen. Circumdati</taxon>
    </lineage>
</organism>
<evidence type="ECO:0000259" key="4">
    <source>
        <dbReference type="Pfam" id="PF02114"/>
    </source>
</evidence>
<keyword evidence="6" id="KW-1185">Reference proteome</keyword>
<dbReference type="Pfam" id="PF02114">
    <property type="entry name" value="Phosducin"/>
    <property type="match status" value="1"/>
</dbReference>
<keyword evidence="3" id="KW-0812">Transmembrane</keyword>
<dbReference type="InterPro" id="IPR036249">
    <property type="entry name" value="Thioredoxin-like_sf"/>
</dbReference>
<dbReference type="PANTHER" id="PTHR46052">
    <property type="entry name" value="PHOSDUCIN-LIKE PROTEIN"/>
    <property type="match status" value="1"/>
</dbReference>
<evidence type="ECO:0000256" key="1">
    <source>
        <dbReference type="ARBA" id="ARBA00009686"/>
    </source>
</evidence>
<dbReference type="EMBL" id="KV878176">
    <property type="protein sequence ID" value="OJI90121.1"/>
    <property type="molecule type" value="Genomic_DNA"/>
</dbReference>
<protein>
    <recommendedName>
        <fullName evidence="4">Phosducin domain-containing protein</fullName>
    </recommendedName>
</protein>
<dbReference type="Gene3D" id="3.40.30.10">
    <property type="entry name" value="Glutaredoxin"/>
    <property type="match status" value="1"/>
</dbReference>
<dbReference type="AlphaFoldDB" id="A0A1L9NLL3"/>
<reference evidence="6" key="1">
    <citation type="journal article" date="2017" name="Genome Biol.">
        <title>Comparative genomics reveals high biological diversity and specific adaptations in the industrially and medically important fungal genus Aspergillus.</title>
        <authorList>
            <person name="de Vries R.P."/>
            <person name="Riley R."/>
            <person name="Wiebenga A."/>
            <person name="Aguilar-Osorio G."/>
            <person name="Amillis S."/>
            <person name="Uchima C.A."/>
            <person name="Anderluh G."/>
            <person name="Asadollahi M."/>
            <person name="Askin M."/>
            <person name="Barry K."/>
            <person name="Battaglia E."/>
            <person name="Bayram O."/>
            <person name="Benocci T."/>
            <person name="Braus-Stromeyer S.A."/>
            <person name="Caldana C."/>
            <person name="Canovas D."/>
            <person name="Cerqueira G.C."/>
            <person name="Chen F."/>
            <person name="Chen W."/>
            <person name="Choi C."/>
            <person name="Clum A."/>
            <person name="Dos Santos R.A."/>
            <person name="Damasio A.R."/>
            <person name="Diallinas G."/>
            <person name="Emri T."/>
            <person name="Fekete E."/>
            <person name="Flipphi M."/>
            <person name="Freyberg S."/>
            <person name="Gallo A."/>
            <person name="Gournas C."/>
            <person name="Habgood R."/>
            <person name="Hainaut M."/>
            <person name="Harispe M.L."/>
            <person name="Henrissat B."/>
            <person name="Hilden K.S."/>
            <person name="Hope R."/>
            <person name="Hossain A."/>
            <person name="Karabika E."/>
            <person name="Karaffa L."/>
            <person name="Karanyi Z."/>
            <person name="Krasevec N."/>
            <person name="Kuo A."/>
            <person name="Kusch H."/>
            <person name="LaButti K."/>
            <person name="Lagendijk E.L."/>
            <person name="Lapidus A."/>
            <person name="Levasseur A."/>
            <person name="Lindquist E."/>
            <person name="Lipzen A."/>
            <person name="Logrieco A.F."/>
            <person name="MacCabe A."/>
            <person name="Maekelae M.R."/>
            <person name="Malavazi I."/>
            <person name="Melin P."/>
            <person name="Meyer V."/>
            <person name="Mielnichuk N."/>
            <person name="Miskei M."/>
            <person name="Molnar A.P."/>
            <person name="Mule G."/>
            <person name="Ngan C.Y."/>
            <person name="Orejas M."/>
            <person name="Orosz E."/>
            <person name="Ouedraogo J.P."/>
            <person name="Overkamp K.M."/>
            <person name="Park H.-S."/>
            <person name="Perrone G."/>
            <person name="Piumi F."/>
            <person name="Punt P.J."/>
            <person name="Ram A.F."/>
            <person name="Ramon A."/>
            <person name="Rauscher S."/>
            <person name="Record E."/>
            <person name="Riano-Pachon D.M."/>
            <person name="Robert V."/>
            <person name="Roehrig J."/>
            <person name="Ruller R."/>
            <person name="Salamov A."/>
            <person name="Salih N.S."/>
            <person name="Samson R.A."/>
            <person name="Sandor E."/>
            <person name="Sanguinetti M."/>
            <person name="Schuetze T."/>
            <person name="Sepcic K."/>
            <person name="Shelest E."/>
            <person name="Sherlock G."/>
            <person name="Sophianopoulou V."/>
            <person name="Squina F.M."/>
            <person name="Sun H."/>
            <person name="Susca A."/>
            <person name="Todd R.B."/>
            <person name="Tsang A."/>
            <person name="Unkles S.E."/>
            <person name="van de Wiele N."/>
            <person name="van Rossen-Uffink D."/>
            <person name="Oliveira J.V."/>
            <person name="Vesth T.C."/>
            <person name="Visser J."/>
            <person name="Yu J.-H."/>
            <person name="Zhou M."/>
            <person name="Andersen M.R."/>
            <person name="Archer D.B."/>
            <person name="Baker S.E."/>
            <person name="Benoit I."/>
            <person name="Brakhage A.A."/>
            <person name="Braus G.H."/>
            <person name="Fischer R."/>
            <person name="Frisvad J.C."/>
            <person name="Goldman G.H."/>
            <person name="Houbraken J."/>
            <person name="Oakley B."/>
            <person name="Pocsi I."/>
            <person name="Scazzocchio C."/>
            <person name="Seiboth B."/>
            <person name="vanKuyk P.A."/>
            <person name="Wortman J."/>
            <person name="Dyer P.S."/>
            <person name="Grigoriev I.V."/>
        </authorList>
    </citation>
    <scope>NUCLEOTIDE SEQUENCE [LARGE SCALE GENOMIC DNA]</scope>
    <source>
        <strain evidence="6">CBS 134.48</strain>
    </source>
</reference>
<evidence type="ECO:0000313" key="5">
    <source>
        <dbReference type="EMBL" id="OJI90121.1"/>
    </source>
</evidence>